<feature type="compositionally biased region" description="Low complexity" evidence="1">
    <location>
        <begin position="34"/>
        <end position="72"/>
    </location>
</feature>
<dbReference type="PANTHER" id="PTHR43649:SF17">
    <property type="entry name" value="ABC TRANSPORTER SOLUTE BINDING PROTEIN-SUGAR TRANSPORT"/>
    <property type="match status" value="1"/>
</dbReference>
<dbReference type="PANTHER" id="PTHR43649">
    <property type="entry name" value="ARABINOSE-BINDING PROTEIN-RELATED"/>
    <property type="match status" value="1"/>
</dbReference>
<proteinExistence type="predicted"/>
<evidence type="ECO:0000256" key="1">
    <source>
        <dbReference type="SAM" id="MobiDB-lite"/>
    </source>
</evidence>
<feature type="signal peptide" evidence="2">
    <location>
        <begin position="1"/>
        <end position="21"/>
    </location>
</feature>
<sequence length="595" mass="65816">MKWKQMTATLLAVSMAAGVMTGCGSSSQTTGVGTEASQTTQETTTAQESAQETAQTDQAEAATAEEGAGTEAFDPKTITDGVKLTIAVPADAMVEDYNTNEMTLAIEEALGVDLEFSAYPAADYETKLNVMAMSGEKLPDIMFNPGSTAYLGWAEEGAIISLNEFYENKDLSSNFWAASEDFDMDLYSLMKDAEGQVYYLPASQQNYGQMVSQKLWIYEPWLDAIGAEVPETVDDFYEICKQIASTDLNGNGKQDEIPLTGYGFTTGGNDGWFKELMSAYIYAWGLNYLVADDGQLGFAYTSDEWKEGLKSIKRFFDDSLIPIETLTQDNAQYEAVWKSEGDVKLFSFVFFSMGGTNVERKAEYLYVPALTIPGGEKNVAYYLPTVPSPGAVISADCENPEAAFLVCDYMLSEEMSITNRFGKRGVDWDYWNEAKVDDKSVYAPSFEGYDISFIAYDDVGFFSSQKPQNVAYVQKGPFLISANVSNGSAKKVSTNTQEEKWSAEATKRGNDAVLDCMTRIPDEVVSRLVLTPEENEAASDIQTSLNTYFYEATCDFLVGEKDIDSEWDSYLSELEKIGYQELLGIYQGAYDRIYQ</sequence>
<feature type="region of interest" description="Disordered" evidence="1">
    <location>
        <begin position="23"/>
        <end position="75"/>
    </location>
</feature>
<dbReference type="PROSITE" id="PS51257">
    <property type="entry name" value="PROKAR_LIPOPROTEIN"/>
    <property type="match status" value="1"/>
</dbReference>
<dbReference type="AlphaFoldDB" id="A0A9D2L0N5"/>
<organism evidence="3 4">
    <name type="scientific">Candidatus Eisenbergiella merdipullorum</name>
    <dbReference type="NCBI Taxonomy" id="2838553"/>
    <lineage>
        <taxon>Bacteria</taxon>
        <taxon>Bacillati</taxon>
        <taxon>Bacillota</taxon>
        <taxon>Clostridia</taxon>
        <taxon>Lachnospirales</taxon>
        <taxon>Lachnospiraceae</taxon>
        <taxon>Eisenbergiella</taxon>
    </lineage>
</organism>
<feature type="compositionally biased region" description="Polar residues" evidence="1">
    <location>
        <begin position="23"/>
        <end position="32"/>
    </location>
</feature>
<accession>A0A9D2L0N5</accession>
<feature type="chain" id="PRO_5039271552" evidence="2">
    <location>
        <begin position="22"/>
        <end position="595"/>
    </location>
</feature>
<dbReference type="InterPro" id="IPR050490">
    <property type="entry name" value="Bact_solute-bd_prot1"/>
</dbReference>
<comment type="caution">
    <text evidence="3">The sequence shown here is derived from an EMBL/GenBank/DDBJ whole genome shotgun (WGS) entry which is preliminary data.</text>
</comment>
<evidence type="ECO:0000313" key="3">
    <source>
        <dbReference type="EMBL" id="HJA93584.1"/>
    </source>
</evidence>
<evidence type="ECO:0000313" key="4">
    <source>
        <dbReference type="Proteomes" id="UP000886858"/>
    </source>
</evidence>
<dbReference type="EMBL" id="DWYY01000118">
    <property type="protein sequence ID" value="HJA93584.1"/>
    <property type="molecule type" value="Genomic_DNA"/>
</dbReference>
<keyword evidence="2" id="KW-0732">Signal</keyword>
<name>A0A9D2L0N5_9FIRM</name>
<dbReference type="InterPro" id="IPR006059">
    <property type="entry name" value="SBP"/>
</dbReference>
<dbReference type="Gene3D" id="3.40.190.10">
    <property type="entry name" value="Periplasmic binding protein-like II"/>
    <property type="match status" value="2"/>
</dbReference>
<dbReference type="Proteomes" id="UP000886858">
    <property type="component" value="Unassembled WGS sequence"/>
</dbReference>
<gene>
    <name evidence="3" type="ORF">H9717_10815</name>
</gene>
<evidence type="ECO:0000256" key="2">
    <source>
        <dbReference type="SAM" id="SignalP"/>
    </source>
</evidence>
<dbReference type="Pfam" id="PF13416">
    <property type="entry name" value="SBP_bac_8"/>
    <property type="match status" value="1"/>
</dbReference>
<protein>
    <submittedName>
        <fullName evidence="3">Extracellular solute-binding protein</fullName>
    </submittedName>
</protein>
<reference evidence="3" key="1">
    <citation type="journal article" date="2021" name="PeerJ">
        <title>Extensive microbial diversity within the chicken gut microbiome revealed by metagenomics and culture.</title>
        <authorList>
            <person name="Gilroy R."/>
            <person name="Ravi A."/>
            <person name="Getino M."/>
            <person name="Pursley I."/>
            <person name="Horton D.L."/>
            <person name="Alikhan N.F."/>
            <person name="Baker D."/>
            <person name="Gharbi K."/>
            <person name="Hall N."/>
            <person name="Watson M."/>
            <person name="Adriaenssens E.M."/>
            <person name="Foster-Nyarko E."/>
            <person name="Jarju S."/>
            <person name="Secka A."/>
            <person name="Antonio M."/>
            <person name="Oren A."/>
            <person name="Chaudhuri R.R."/>
            <person name="La Ragione R."/>
            <person name="Hildebrand F."/>
            <person name="Pallen M.J."/>
        </authorList>
    </citation>
    <scope>NUCLEOTIDE SEQUENCE</scope>
    <source>
        <strain evidence="3">CHK179-7159</strain>
    </source>
</reference>
<dbReference type="SUPFAM" id="SSF53850">
    <property type="entry name" value="Periplasmic binding protein-like II"/>
    <property type="match status" value="1"/>
</dbReference>
<reference evidence="3" key="2">
    <citation type="submission" date="2021-04" db="EMBL/GenBank/DDBJ databases">
        <authorList>
            <person name="Gilroy R."/>
        </authorList>
    </citation>
    <scope>NUCLEOTIDE SEQUENCE</scope>
    <source>
        <strain evidence="3">CHK179-7159</strain>
    </source>
</reference>